<keyword evidence="1" id="KW-0472">Membrane</keyword>
<keyword evidence="3" id="KW-1185">Reference proteome</keyword>
<feature type="transmembrane region" description="Helical" evidence="1">
    <location>
        <begin position="249"/>
        <end position="270"/>
    </location>
</feature>
<feature type="transmembrane region" description="Helical" evidence="1">
    <location>
        <begin position="304"/>
        <end position="329"/>
    </location>
</feature>
<dbReference type="Proteomes" id="UP000190044">
    <property type="component" value="Unassembled WGS sequence"/>
</dbReference>
<dbReference type="InterPro" id="IPR008526">
    <property type="entry name" value="YedI"/>
</dbReference>
<keyword evidence="1" id="KW-0812">Transmembrane</keyword>
<keyword evidence="1" id="KW-1133">Transmembrane helix</keyword>
<accession>A0A1T5D7L5</accession>
<feature type="transmembrane region" description="Helical" evidence="1">
    <location>
        <begin position="197"/>
        <end position="218"/>
    </location>
</feature>
<dbReference type="PANTHER" id="PTHR30503:SF3">
    <property type="entry name" value="INNER MEMBRANE PROTEIN YEDI"/>
    <property type="match status" value="1"/>
</dbReference>
<feature type="transmembrane region" description="Helical" evidence="1">
    <location>
        <begin position="100"/>
        <end position="118"/>
    </location>
</feature>
<organism evidence="2 3">
    <name type="scientific">Sphingopyxis flava</name>
    <dbReference type="NCBI Taxonomy" id="1507287"/>
    <lineage>
        <taxon>Bacteria</taxon>
        <taxon>Pseudomonadati</taxon>
        <taxon>Pseudomonadota</taxon>
        <taxon>Alphaproteobacteria</taxon>
        <taxon>Sphingomonadales</taxon>
        <taxon>Sphingomonadaceae</taxon>
        <taxon>Sphingopyxis</taxon>
    </lineage>
</organism>
<evidence type="ECO:0008006" key="4">
    <source>
        <dbReference type="Google" id="ProtNLM"/>
    </source>
</evidence>
<evidence type="ECO:0000313" key="2">
    <source>
        <dbReference type="EMBL" id="SKB67581.1"/>
    </source>
</evidence>
<evidence type="ECO:0000256" key="1">
    <source>
        <dbReference type="SAM" id="Phobius"/>
    </source>
</evidence>
<name>A0A1T5D7L5_9SPHN</name>
<reference evidence="3" key="1">
    <citation type="submission" date="2017-02" db="EMBL/GenBank/DDBJ databases">
        <authorList>
            <person name="Varghese N."/>
            <person name="Submissions S."/>
        </authorList>
    </citation>
    <scope>NUCLEOTIDE SEQUENCE [LARGE SCALE GENOMIC DNA]</scope>
    <source>
        <strain evidence="3">R11H</strain>
    </source>
</reference>
<dbReference type="Pfam" id="PF05661">
    <property type="entry name" value="DUF808"/>
    <property type="match status" value="1"/>
</dbReference>
<evidence type="ECO:0000313" key="3">
    <source>
        <dbReference type="Proteomes" id="UP000190044"/>
    </source>
</evidence>
<protein>
    <recommendedName>
        <fullName evidence="4">Inner membrane protein YedI</fullName>
    </recommendedName>
</protein>
<sequence length="335" mass="34927">MGDVGKVEPAPAAILSDRTKAPPSMPSGLFALLDDVATIAKVAAASIDDIGAAASKAGVKAAGVVVDDTAVTPRYVTGFTPDRELPIIWRITKGSLFNKLVLILPALLLLSSLAEWAITPLLMLGGTYLCFEGAEKVLHSLKGHRTSLAEEAAIVADKSHEEAMVKGAVRTDFILSGEIMVIALNEVLGEPLLMRGATLALVAVAITIAVYGVVGLIVKMDDIGLRMAERGTRAQRSIGRGLVHLMPKLLAALATIGTAAMLWVGGQIVLHGLDEYHIGDLGHALHDFAHRIAGDLPLGGVWEWLIGAAGAGVFGLLLGALIAGLLHLMPGKKAH</sequence>
<dbReference type="EMBL" id="FUYP01000013">
    <property type="protein sequence ID" value="SKB67581.1"/>
    <property type="molecule type" value="Genomic_DNA"/>
</dbReference>
<dbReference type="PIRSF" id="PIRSF016660">
    <property type="entry name" value="YedI"/>
    <property type="match status" value="1"/>
</dbReference>
<gene>
    <name evidence="2" type="ORF">SAMN06295937_101345</name>
</gene>
<dbReference type="AlphaFoldDB" id="A0A1T5D7L5"/>
<dbReference type="GO" id="GO:0005886">
    <property type="term" value="C:plasma membrane"/>
    <property type="evidence" value="ECO:0007669"/>
    <property type="project" value="TreeGrafter"/>
</dbReference>
<proteinExistence type="predicted"/>
<dbReference type="PANTHER" id="PTHR30503">
    <property type="entry name" value="INNER MEMBRANE PROTEIN YEDI"/>
    <property type="match status" value="1"/>
</dbReference>